<keyword evidence="1" id="KW-1133">Transmembrane helix</keyword>
<dbReference type="AlphaFoldDB" id="A0A1D1W684"/>
<organism evidence="2 3">
    <name type="scientific">Ramazzottius varieornatus</name>
    <name type="common">Water bear</name>
    <name type="synonym">Tardigrade</name>
    <dbReference type="NCBI Taxonomy" id="947166"/>
    <lineage>
        <taxon>Eukaryota</taxon>
        <taxon>Metazoa</taxon>
        <taxon>Ecdysozoa</taxon>
        <taxon>Tardigrada</taxon>
        <taxon>Eutardigrada</taxon>
        <taxon>Parachela</taxon>
        <taxon>Hypsibioidea</taxon>
        <taxon>Ramazzottiidae</taxon>
        <taxon>Ramazzottius</taxon>
    </lineage>
</organism>
<sequence length="100" mass="10936">MTIGGKSFADVPTVFSAVTLVSVPSLVFLTFGILCNNPYKTTIYRKTRDGAIIIPDDENSSTQLVKLAWILAGIKIIWASNKTSVKPQSNLLFKRSNSCI</sequence>
<name>A0A1D1W684_RAMVA</name>
<accession>A0A1D1W684</accession>
<dbReference type="EMBL" id="BDGG01000019">
    <property type="protein sequence ID" value="GAV08935.1"/>
    <property type="molecule type" value="Genomic_DNA"/>
</dbReference>
<keyword evidence="3" id="KW-1185">Reference proteome</keyword>
<reference evidence="2 3" key="1">
    <citation type="journal article" date="2016" name="Nat. Commun.">
        <title>Extremotolerant tardigrade genome and improved radiotolerance of human cultured cells by tardigrade-unique protein.</title>
        <authorList>
            <person name="Hashimoto T."/>
            <person name="Horikawa D.D."/>
            <person name="Saito Y."/>
            <person name="Kuwahara H."/>
            <person name="Kozuka-Hata H."/>
            <person name="Shin-I T."/>
            <person name="Minakuchi Y."/>
            <person name="Ohishi K."/>
            <person name="Motoyama A."/>
            <person name="Aizu T."/>
            <person name="Enomoto A."/>
            <person name="Kondo K."/>
            <person name="Tanaka S."/>
            <person name="Hara Y."/>
            <person name="Koshikawa S."/>
            <person name="Sagara H."/>
            <person name="Miura T."/>
            <person name="Yokobori S."/>
            <person name="Miyagawa K."/>
            <person name="Suzuki Y."/>
            <person name="Kubo T."/>
            <person name="Oyama M."/>
            <person name="Kohara Y."/>
            <person name="Fujiyama A."/>
            <person name="Arakawa K."/>
            <person name="Katayama T."/>
            <person name="Toyoda A."/>
            <person name="Kunieda T."/>
        </authorList>
    </citation>
    <scope>NUCLEOTIDE SEQUENCE [LARGE SCALE GENOMIC DNA]</scope>
    <source>
        <strain evidence="2 3">YOKOZUNA-1</strain>
    </source>
</reference>
<keyword evidence="1" id="KW-0812">Transmembrane</keyword>
<comment type="caution">
    <text evidence="2">The sequence shown here is derived from an EMBL/GenBank/DDBJ whole genome shotgun (WGS) entry which is preliminary data.</text>
</comment>
<evidence type="ECO:0000313" key="2">
    <source>
        <dbReference type="EMBL" id="GAV08935.1"/>
    </source>
</evidence>
<gene>
    <name evidence="2" type="primary">RvY_18553-1</name>
    <name evidence="2" type="synonym">RvY_18553.1</name>
    <name evidence="2" type="ORF">RvY_18553</name>
</gene>
<evidence type="ECO:0000256" key="1">
    <source>
        <dbReference type="SAM" id="Phobius"/>
    </source>
</evidence>
<evidence type="ECO:0000313" key="3">
    <source>
        <dbReference type="Proteomes" id="UP000186922"/>
    </source>
</evidence>
<feature type="transmembrane region" description="Helical" evidence="1">
    <location>
        <begin position="14"/>
        <end position="35"/>
    </location>
</feature>
<protein>
    <submittedName>
        <fullName evidence="2">Uncharacterized protein</fullName>
    </submittedName>
</protein>
<keyword evidence="1" id="KW-0472">Membrane</keyword>
<proteinExistence type="predicted"/>
<dbReference type="Proteomes" id="UP000186922">
    <property type="component" value="Unassembled WGS sequence"/>
</dbReference>